<accession>A0ABY2BG12</accession>
<dbReference type="Proteomes" id="UP000295818">
    <property type="component" value="Unassembled WGS sequence"/>
</dbReference>
<evidence type="ECO:0000313" key="3">
    <source>
        <dbReference type="EMBL" id="TCO17121.1"/>
    </source>
</evidence>
<keyword evidence="1" id="KW-0175">Coiled coil</keyword>
<protein>
    <submittedName>
        <fullName evidence="3">Uncharacterized protein</fullName>
    </submittedName>
</protein>
<reference evidence="3 4" key="1">
    <citation type="journal article" date="2015" name="Stand. Genomic Sci.">
        <title>Genomic Encyclopedia of Bacterial and Archaeal Type Strains, Phase III: the genomes of soil and plant-associated and newly described type strains.</title>
        <authorList>
            <person name="Whitman W.B."/>
            <person name="Woyke T."/>
            <person name="Klenk H.P."/>
            <person name="Zhou Y."/>
            <person name="Lilburn T.G."/>
            <person name="Beck B.J."/>
            <person name="De Vos P."/>
            <person name="Vandamme P."/>
            <person name="Eisen J.A."/>
            <person name="Garrity G."/>
            <person name="Hugenholtz P."/>
            <person name="Kyrpides N.C."/>
        </authorList>
    </citation>
    <scope>NUCLEOTIDE SEQUENCE [LARGE SCALE GENOMIC DNA]</scope>
    <source>
        <strain evidence="3 4">VKM Ac-2538</strain>
    </source>
</reference>
<dbReference type="RefSeq" id="WP_132192605.1">
    <property type="nucleotide sequence ID" value="NZ_SLWM01000015.1"/>
</dbReference>
<feature type="region of interest" description="Disordered" evidence="2">
    <location>
        <begin position="188"/>
        <end position="210"/>
    </location>
</feature>
<organism evidence="3 4">
    <name type="scientific">Kribbella orskensis</name>
    <dbReference type="NCBI Taxonomy" id="2512216"/>
    <lineage>
        <taxon>Bacteria</taxon>
        <taxon>Bacillati</taxon>
        <taxon>Actinomycetota</taxon>
        <taxon>Actinomycetes</taxon>
        <taxon>Propionibacteriales</taxon>
        <taxon>Kribbellaceae</taxon>
        <taxon>Kribbella</taxon>
    </lineage>
</organism>
<evidence type="ECO:0000256" key="1">
    <source>
        <dbReference type="SAM" id="Coils"/>
    </source>
</evidence>
<sequence length="418" mass="45571">MGDYGLTEGIGRVDALTAPSIENVRTTFAALDRTVDTVSAGCRAVSETLEAVGSALQVITQSGGGLGQQWGGFGMIGLPIVGAMRAVQGVTSQYVKQQTGIPLNTWTDLVASSSAQFEAYLSQLETVAALAERYHPPADSEMDLEAAREDQELLVDIRWRTQAWKQILSRVAQLGRLVDAILRANLTGEPGPAEADGSDRSSGFSGSLQKRFKEVQTRTVERSSDLREWVLQPFVEVRDKVKQLPAQTAQLSQQVTLLEVLLDLEVAEIRACLGEISPTEARIVGIRVAAGVTLPELGERLVAARQCALDHEAYLDRLDGARNAGEVDARVYSILLEEYRNGLASSRSRLAELEAEADLWRRDGQAVLDACADWMTLELDVLAARSLTERAEASADRRALLQRERDRLDEARTVLASL</sequence>
<evidence type="ECO:0000256" key="2">
    <source>
        <dbReference type="SAM" id="MobiDB-lite"/>
    </source>
</evidence>
<dbReference type="EMBL" id="SLWM01000015">
    <property type="protein sequence ID" value="TCO17121.1"/>
    <property type="molecule type" value="Genomic_DNA"/>
</dbReference>
<name>A0ABY2BG12_9ACTN</name>
<proteinExistence type="predicted"/>
<comment type="caution">
    <text evidence="3">The sequence shown here is derived from an EMBL/GenBank/DDBJ whole genome shotgun (WGS) entry which is preliminary data.</text>
</comment>
<evidence type="ECO:0000313" key="4">
    <source>
        <dbReference type="Proteomes" id="UP000295818"/>
    </source>
</evidence>
<feature type="coiled-coil region" evidence="1">
    <location>
        <begin position="336"/>
        <end position="404"/>
    </location>
</feature>
<gene>
    <name evidence="3" type="ORF">EV644_115143</name>
</gene>
<keyword evidence="4" id="KW-1185">Reference proteome</keyword>